<keyword evidence="6" id="KW-0004">4Fe-4S</keyword>
<sequence length="310" mass="35069">MLENRYAISRKEVVGKKIFDVFPEYQDTEEGQAILQVLKGEKITLYKQPYENKEGFYELNLIPLRNNSGDIIGGLGIMHDVTEHIKMEEERTRSKLKRQKDLLNAILEAQEGERKRIAEALHNSLAQTLYAAKLKLEQMPVEQANRKQLIEIKENANELLANAIQETRRISHELIPGILEDFGLKGAINDFCKKYAHTQLVIKTEIYGLDDRIDKHLEIAIFRIAQELVNNVIKHAQANRLHLHLVKGELGILLKVADNGKGFTVNTVMQSIKGIGLKTIQDRVKLLNGTLTIDSLPAIGTTITIKIPLA</sequence>
<dbReference type="KEGG" id="rhoz:GXP67_25960"/>
<dbReference type="Gene3D" id="3.30.565.10">
    <property type="entry name" value="Histidine kinase-like ATPase, C-terminal domain"/>
    <property type="match status" value="1"/>
</dbReference>
<evidence type="ECO:0000313" key="18">
    <source>
        <dbReference type="EMBL" id="QHT69845.1"/>
    </source>
</evidence>
<dbReference type="Pfam" id="PF02518">
    <property type="entry name" value="HATPase_c"/>
    <property type="match status" value="1"/>
</dbReference>
<dbReference type="Proteomes" id="UP000480178">
    <property type="component" value="Chromosome"/>
</dbReference>
<dbReference type="InterPro" id="IPR000700">
    <property type="entry name" value="PAS-assoc_C"/>
</dbReference>
<accession>A0A6C0GP76</accession>
<protein>
    <recommendedName>
        <fullName evidence="5">Oxygen sensor histidine kinase NreB</fullName>
        <ecNumber evidence="4">2.7.13.3</ecNumber>
    </recommendedName>
    <alternativeName>
        <fullName evidence="15">Nitrogen regulation protein B</fullName>
    </alternativeName>
</protein>
<dbReference type="InterPro" id="IPR050482">
    <property type="entry name" value="Sensor_HK_TwoCompSys"/>
</dbReference>
<evidence type="ECO:0000256" key="8">
    <source>
        <dbReference type="ARBA" id="ARBA00022679"/>
    </source>
</evidence>
<feature type="domain" description="PAC" evidence="17">
    <location>
        <begin position="39"/>
        <end position="93"/>
    </location>
</feature>
<dbReference type="Gene3D" id="1.20.5.1930">
    <property type="match status" value="1"/>
</dbReference>
<evidence type="ECO:0000259" key="17">
    <source>
        <dbReference type="PROSITE" id="PS50113"/>
    </source>
</evidence>
<evidence type="ECO:0000256" key="3">
    <source>
        <dbReference type="ARBA" id="ARBA00004496"/>
    </source>
</evidence>
<evidence type="ECO:0000256" key="13">
    <source>
        <dbReference type="ARBA" id="ARBA00023014"/>
    </source>
</evidence>
<evidence type="ECO:0000256" key="5">
    <source>
        <dbReference type="ARBA" id="ARBA00017322"/>
    </source>
</evidence>
<keyword evidence="19" id="KW-1185">Reference proteome</keyword>
<evidence type="ECO:0000256" key="9">
    <source>
        <dbReference type="ARBA" id="ARBA00022723"/>
    </source>
</evidence>
<dbReference type="Gene3D" id="3.30.450.20">
    <property type="entry name" value="PAS domain"/>
    <property type="match status" value="1"/>
</dbReference>
<keyword evidence="9" id="KW-0479">Metal-binding</keyword>
<dbReference type="Pfam" id="PF08448">
    <property type="entry name" value="PAS_4"/>
    <property type="match status" value="1"/>
</dbReference>
<dbReference type="RefSeq" id="WP_162445829.1">
    <property type="nucleotide sequence ID" value="NZ_CP048222.1"/>
</dbReference>
<dbReference type="GO" id="GO:0051539">
    <property type="term" value="F:4 iron, 4 sulfur cluster binding"/>
    <property type="evidence" value="ECO:0007669"/>
    <property type="project" value="UniProtKB-KW"/>
</dbReference>
<dbReference type="InterPro" id="IPR011712">
    <property type="entry name" value="Sig_transdc_His_kin_sub3_dim/P"/>
</dbReference>
<dbReference type="InterPro" id="IPR013656">
    <property type="entry name" value="PAS_4"/>
</dbReference>
<dbReference type="GO" id="GO:0046872">
    <property type="term" value="F:metal ion binding"/>
    <property type="evidence" value="ECO:0007669"/>
    <property type="project" value="UniProtKB-KW"/>
</dbReference>
<dbReference type="InterPro" id="IPR000014">
    <property type="entry name" value="PAS"/>
</dbReference>
<evidence type="ECO:0000256" key="10">
    <source>
        <dbReference type="ARBA" id="ARBA00022777"/>
    </source>
</evidence>
<comment type="subcellular location">
    <subcellularLocation>
        <location evidence="3">Cytoplasm</location>
    </subcellularLocation>
</comment>
<evidence type="ECO:0000256" key="11">
    <source>
        <dbReference type="ARBA" id="ARBA00023004"/>
    </source>
</evidence>
<dbReference type="PROSITE" id="PS50113">
    <property type="entry name" value="PAC"/>
    <property type="match status" value="1"/>
</dbReference>
<dbReference type="SMART" id="SM00387">
    <property type="entry name" value="HATPase_c"/>
    <property type="match status" value="1"/>
</dbReference>
<dbReference type="GO" id="GO:0016020">
    <property type="term" value="C:membrane"/>
    <property type="evidence" value="ECO:0007669"/>
    <property type="project" value="InterPro"/>
</dbReference>
<proteinExistence type="predicted"/>
<keyword evidence="8" id="KW-0808">Transferase</keyword>
<evidence type="ECO:0000256" key="6">
    <source>
        <dbReference type="ARBA" id="ARBA00022485"/>
    </source>
</evidence>
<evidence type="ECO:0000256" key="7">
    <source>
        <dbReference type="ARBA" id="ARBA00022490"/>
    </source>
</evidence>
<keyword evidence="7" id="KW-0963">Cytoplasm</keyword>
<keyword evidence="12" id="KW-0902">Two-component regulatory system</keyword>
<keyword evidence="13" id="KW-0411">Iron-sulfur</keyword>
<dbReference type="GO" id="GO:0000155">
    <property type="term" value="F:phosphorelay sensor kinase activity"/>
    <property type="evidence" value="ECO:0007669"/>
    <property type="project" value="InterPro"/>
</dbReference>
<evidence type="ECO:0000256" key="2">
    <source>
        <dbReference type="ARBA" id="ARBA00001966"/>
    </source>
</evidence>
<dbReference type="InterPro" id="IPR004358">
    <property type="entry name" value="Sig_transdc_His_kin-like_C"/>
</dbReference>
<name>A0A6C0GP76_9BACT</name>
<evidence type="ECO:0000259" key="16">
    <source>
        <dbReference type="PROSITE" id="PS50109"/>
    </source>
</evidence>
<evidence type="ECO:0000313" key="19">
    <source>
        <dbReference type="Proteomes" id="UP000480178"/>
    </source>
</evidence>
<comment type="function">
    <text evidence="14">Member of the two-component regulatory system NreB/NreC involved in the control of dissimilatory nitrate/nitrite reduction in response to oxygen. NreB functions as a direct oxygen sensor histidine kinase which is autophosphorylated, in the absence of oxygen, probably at the conserved histidine residue, and transfers its phosphate group probably to a conserved aspartate residue of NreC. NreB/NreC activates the expression of the nitrate (narGHJI) and nitrite (nir) reductase operons, as well as the putative nitrate transporter gene narT.</text>
</comment>
<dbReference type="InterPro" id="IPR035965">
    <property type="entry name" value="PAS-like_dom_sf"/>
</dbReference>
<dbReference type="PROSITE" id="PS50109">
    <property type="entry name" value="HIS_KIN"/>
    <property type="match status" value="1"/>
</dbReference>
<organism evidence="18 19">
    <name type="scientific">Rhodocytophaga rosea</name>
    <dbReference type="NCBI Taxonomy" id="2704465"/>
    <lineage>
        <taxon>Bacteria</taxon>
        <taxon>Pseudomonadati</taxon>
        <taxon>Bacteroidota</taxon>
        <taxon>Cytophagia</taxon>
        <taxon>Cytophagales</taxon>
        <taxon>Rhodocytophagaceae</taxon>
        <taxon>Rhodocytophaga</taxon>
    </lineage>
</organism>
<dbReference type="SUPFAM" id="SSF55874">
    <property type="entry name" value="ATPase domain of HSP90 chaperone/DNA topoisomerase II/histidine kinase"/>
    <property type="match status" value="1"/>
</dbReference>
<feature type="domain" description="Histidine kinase" evidence="16">
    <location>
        <begin position="116"/>
        <end position="310"/>
    </location>
</feature>
<dbReference type="GO" id="GO:0046983">
    <property type="term" value="F:protein dimerization activity"/>
    <property type="evidence" value="ECO:0007669"/>
    <property type="project" value="InterPro"/>
</dbReference>
<comment type="cofactor">
    <cofactor evidence="2">
        <name>[4Fe-4S] cluster</name>
        <dbReference type="ChEBI" id="CHEBI:49883"/>
    </cofactor>
</comment>
<dbReference type="EMBL" id="CP048222">
    <property type="protein sequence ID" value="QHT69845.1"/>
    <property type="molecule type" value="Genomic_DNA"/>
</dbReference>
<gene>
    <name evidence="18" type="ORF">GXP67_25960</name>
</gene>
<keyword evidence="11" id="KW-0408">Iron</keyword>
<dbReference type="NCBIfam" id="TIGR00229">
    <property type="entry name" value="sensory_box"/>
    <property type="match status" value="1"/>
</dbReference>
<dbReference type="SUPFAM" id="SSF55785">
    <property type="entry name" value="PYP-like sensor domain (PAS domain)"/>
    <property type="match status" value="1"/>
</dbReference>
<evidence type="ECO:0000256" key="14">
    <source>
        <dbReference type="ARBA" id="ARBA00024827"/>
    </source>
</evidence>
<keyword evidence="10" id="KW-0418">Kinase</keyword>
<reference evidence="18 19" key="1">
    <citation type="submission" date="2020-01" db="EMBL/GenBank/DDBJ databases">
        <authorList>
            <person name="Kim M.K."/>
        </authorList>
    </citation>
    <scope>NUCLEOTIDE SEQUENCE [LARGE SCALE GENOMIC DNA]</scope>
    <source>
        <strain evidence="18 19">172606-1</strain>
    </source>
</reference>
<comment type="catalytic activity">
    <reaction evidence="1">
        <text>ATP + protein L-histidine = ADP + protein N-phospho-L-histidine.</text>
        <dbReference type="EC" id="2.7.13.3"/>
    </reaction>
</comment>
<dbReference type="InterPro" id="IPR005467">
    <property type="entry name" value="His_kinase_dom"/>
</dbReference>
<evidence type="ECO:0000256" key="1">
    <source>
        <dbReference type="ARBA" id="ARBA00000085"/>
    </source>
</evidence>
<dbReference type="Pfam" id="PF07730">
    <property type="entry name" value="HisKA_3"/>
    <property type="match status" value="1"/>
</dbReference>
<dbReference type="EC" id="2.7.13.3" evidence="4"/>
<dbReference type="PANTHER" id="PTHR24421">
    <property type="entry name" value="NITRATE/NITRITE SENSOR PROTEIN NARX-RELATED"/>
    <property type="match status" value="1"/>
</dbReference>
<dbReference type="InterPro" id="IPR036890">
    <property type="entry name" value="HATPase_C_sf"/>
</dbReference>
<dbReference type="GO" id="GO:0005737">
    <property type="term" value="C:cytoplasm"/>
    <property type="evidence" value="ECO:0007669"/>
    <property type="project" value="UniProtKB-SubCell"/>
</dbReference>
<evidence type="ECO:0000256" key="15">
    <source>
        <dbReference type="ARBA" id="ARBA00030800"/>
    </source>
</evidence>
<evidence type="ECO:0000256" key="12">
    <source>
        <dbReference type="ARBA" id="ARBA00023012"/>
    </source>
</evidence>
<dbReference type="InterPro" id="IPR003594">
    <property type="entry name" value="HATPase_dom"/>
</dbReference>
<evidence type="ECO:0000256" key="4">
    <source>
        <dbReference type="ARBA" id="ARBA00012438"/>
    </source>
</evidence>
<dbReference type="AlphaFoldDB" id="A0A6C0GP76"/>
<dbReference type="PRINTS" id="PR00344">
    <property type="entry name" value="BCTRLSENSOR"/>
</dbReference>
<dbReference type="CDD" id="cd16917">
    <property type="entry name" value="HATPase_UhpB-NarQ-NarX-like"/>
    <property type="match status" value="1"/>
</dbReference>